<dbReference type="InterPro" id="IPR029063">
    <property type="entry name" value="SAM-dependent_MTases_sf"/>
</dbReference>
<dbReference type="GO" id="GO:0008168">
    <property type="term" value="F:methyltransferase activity"/>
    <property type="evidence" value="ECO:0007669"/>
    <property type="project" value="UniProtKB-KW"/>
</dbReference>
<evidence type="ECO:0000256" key="2">
    <source>
        <dbReference type="ARBA" id="ARBA00022679"/>
    </source>
</evidence>
<dbReference type="SUPFAM" id="SSF53335">
    <property type="entry name" value="S-adenosyl-L-methionine-dependent methyltransferases"/>
    <property type="match status" value="1"/>
</dbReference>
<keyword evidence="2" id="KW-0808">Transferase</keyword>
<feature type="region of interest" description="Disordered" evidence="3">
    <location>
        <begin position="1107"/>
        <end position="1133"/>
    </location>
</feature>
<reference evidence="4" key="2">
    <citation type="submission" date="2020-11" db="EMBL/GenBank/DDBJ databases">
        <title>Whole genome sequencing of Colletotrichum sp.</title>
        <authorList>
            <person name="Li H."/>
        </authorList>
    </citation>
    <scope>NUCLEOTIDE SEQUENCE</scope>
    <source>
        <strain evidence="4">CkLH20</strain>
    </source>
</reference>
<dbReference type="Proteomes" id="UP000781932">
    <property type="component" value="Unassembled WGS sequence"/>
</dbReference>
<evidence type="ECO:0000256" key="1">
    <source>
        <dbReference type="ARBA" id="ARBA00022603"/>
    </source>
</evidence>
<protein>
    <submittedName>
        <fullName evidence="4">Uncharacterized protein</fullName>
    </submittedName>
</protein>
<comment type="caution">
    <text evidence="4">The sequence shown here is derived from an EMBL/GenBank/DDBJ whole genome shotgun (WGS) entry which is preliminary data.</text>
</comment>
<sequence>MWVRIKMADEGDQPGDDQFWENFPQQISFNLDDQQAGNDQHYLANDQQIQDGSGTGSVPGNDQYDFANQQQLHGDPGDDSSGDVHHNFGGHQQFHGHPETDSIPGNAQHNFADDGHFYVGSGVGSVPVQSEHNLIGHQQFQGGPGNASMSGDSRHIFANQQHFQGLGHGSAPGNGHRNFAMDMQYHNVQAHAPMYGGGQQNFNFNNAQQPHSNPNNFHVNDYGSQIYNTHSLQSQNFNQSGYPLAGSSSFDNTQQHMNNESGFTVNPSDLSTPDRELHSETWQQHNSLHRPSSALGPDPTLGFDPATEMSQPLSFFPSSPMPLQPNIAFPSTNVTEYHSQPHQTYTGSHGQVSGDSAGEQYQATNNQPQHVDGSVTEDQNMFGMDTNEASDDGDSKLFVQPGPGEDVSSYLDLVGTNLGGTNLDNIDLGDMSPDDIDKLIRQLEQRNGLIDNQSQPSPAGDGFALAAQPGGTIPQNNPERPSHLRPDINTRDEMDPLPPITLDADSHSIQTFMGVNGALYEAINGGLRHFPAIPPILPRLLPGEIRDHRSVNRPRDAFSIILDKALGMGLRDVLGNGGVKFTIGTMCSGTDGPIMALQEFQDALVAAGLSNTLQFEHKFSVEIEPFKQAFINRNARPTGHIYRNVNDFGMPGATEAMTVSGAMEPIPKDIDILVAGSSCVDFSVLNKKKLQRKEASGMSKLGSKVTGEKGRDPTVALQDNEEDPATALHDDEEEPVGAPQYDGEPVVALQDDEEFLAQLNDLTNNLRDEHESTKTFVSILQYIRQNRPKIMILENVVSAPWNQFRFYYAKIGYDTRFAKVDAKWYLMPQTRQRIYLIAVDRRRYGEKANGIVREWEKTMSQKWFEQPPNLQKFLLQPSDPQILQGRYMLELKAHNRPKRDVEAVACMMEHRTARRKYGLGDGNPFTQLDARGIVRPREDSWIGYIRNWLTGRMQDLVDINCLKGFQKGVDISHKAIVYDIGQNVQRQRDSLGALPCILPNADLFLSIQGRPILGLEGLALQGIPIDRMKSSRESEVQLKSLAGNAMTTTVVGAGTLSALIFERKFVEDPDNPFFDGLRKASDVDVDMDSGAPRLGFAREVGPGPASTSFATAPALPAGNPSSNNNSCLSKNESATNNAVSSTTMATASSSLELAEGPDWRLAEVDGSDPPVWLLRMLCQEGRRYCLCDTYRKHKNIGEYYMCDYCAEIRCISCIGNPEHNFDMDRPINVLSNDRRGAYRDTVARLPGTLEISLGDDGDVRLCEKVLGNGFQSHQDALKSAIRTCAGGVEYFQTDVNFRDDLTITYESAKSRILIVATHASVTWNVYLRGAFFDKNASCEITDPRYLLNNLGYDLEQPLMRATLTDAPSFIPTAND</sequence>
<dbReference type="Gene3D" id="3.40.50.150">
    <property type="entry name" value="Vaccinia Virus protein VP39"/>
    <property type="match status" value="1"/>
</dbReference>
<dbReference type="Pfam" id="PF00145">
    <property type="entry name" value="DNA_methylase"/>
    <property type="match status" value="1"/>
</dbReference>
<dbReference type="GO" id="GO:0032259">
    <property type="term" value="P:methylation"/>
    <property type="evidence" value="ECO:0007669"/>
    <property type="project" value="UniProtKB-KW"/>
</dbReference>
<feature type="region of interest" description="Disordered" evidence="3">
    <location>
        <begin position="451"/>
        <end position="488"/>
    </location>
</feature>
<evidence type="ECO:0000256" key="3">
    <source>
        <dbReference type="SAM" id="MobiDB-lite"/>
    </source>
</evidence>
<feature type="region of interest" description="Disordered" evidence="3">
    <location>
        <begin position="48"/>
        <end position="114"/>
    </location>
</feature>
<feature type="compositionally biased region" description="Polar residues" evidence="3">
    <location>
        <begin position="280"/>
        <end position="290"/>
    </location>
</feature>
<proteinExistence type="predicted"/>
<dbReference type="InterPro" id="IPR001525">
    <property type="entry name" value="C5_MeTfrase"/>
</dbReference>
<evidence type="ECO:0000313" key="5">
    <source>
        <dbReference type="Proteomes" id="UP000781932"/>
    </source>
</evidence>
<feature type="region of interest" description="Disordered" evidence="3">
    <location>
        <begin position="696"/>
        <end position="739"/>
    </location>
</feature>
<feature type="region of interest" description="Disordered" evidence="3">
    <location>
        <begin position="251"/>
        <end position="309"/>
    </location>
</feature>
<feature type="compositionally biased region" description="Polar residues" evidence="3">
    <location>
        <begin position="1119"/>
        <end position="1132"/>
    </location>
</feature>
<feature type="compositionally biased region" description="Polar residues" evidence="3">
    <location>
        <begin position="48"/>
        <end position="72"/>
    </location>
</feature>
<evidence type="ECO:0000313" key="4">
    <source>
        <dbReference type="EMBL" id="KAF9882302.1"/>
    </source>
</evidence>
<feature type="compositionally biased region" description="Polar residues" evidence="3">
    <location>
        <begin position="337"/>
        <end position="369"/>
    </location>
</feature>
<dbReference type="RefSeq" id="XP_038751763.1">
    <property type="nucleotide sequence ID" value="XM_038883058.1"/>
</dbReference>
<feature type="region of interest" description="Disordered" evidence="3">
    <location>
        <begin position="337"/>
        <end position="371"/>
    </location>
</feature>
<name>A0A9P6LRB2_9PEZI</name>
<organism evidence="4 5">
    <name type="scientific">Colletotrichum karsti</name>
    <dbReference type="NCBI Taxonomy" id="1095194"/>
    <lineage>
        <taxon>Eukaryota</taxon>
        <taxon>Fungi</taxon>
        <taxon>Dikarya</taxon>
        <taxon>Ascomycota</taxon>
        <taxon>Pezizomycotina</taxon>
        <taxon>Sordariomycetes</taxon>
        <taxon>Hypocreomycetidae</taxon>
        <taxon>Glomerellales</taxon>
        <taxon>Glomerellaceae</taxon>
        <taxon>Colletotrichum</taxon>
        <taxon>Colletotrichum boninense species complex</taxon>
    </lineage>
</organism>
<keyword evidence="5" id="KW-1185">Reference proteome</keyword>
<feature type="compositionally biased region" description="Polar residues" evidence="3">
    <location>
        <begin position="251"/>
        <end position="271"/>
    </location>
</feature>
<gene>
    <name evidence="4" type="ORF">CkaCkLH20_00338</name>
</gene>
<dbReference type="GeneID" id="62156132"/>
<dbReference type="EMBL" id="JAATWM020000001">
    <property type="protein sequence ID" value="KAF9882302.1"/>
    <property type="molecule type" value="Genomic_DNA"/>
</dbReference>
<reference evidence="4" key="1">
    <citation type="submission" date="2020-03" db="EMBL/GenBank/DDBJ databases">
        <authorList>
            <person name="He L."/>
        </authorList>
    </citation>
    <scope>NUCLEOTIDE SEQUENCE</scope>
    <source>
        <strain evidence="4">CkLH20</strain>
    </source>
</reference>
<keyword evidence="1" id="KW-0489">Methyltransferase</keyword>
<accession>A0A9P6LRB2</accession>
<dbReference type="OrthoDB" id="423221at2759"/>
<feature type="compositionally biased region" description="Acidic residues" evidence="3">
    <location>
        <begin position="719"/>
        <end position="735"/>
    </location>
</feature>